<evidence type="ECO:0000256" key="1">
    <source>
        <dbReference type="SAM" id="MobiDB-lite"/>
    </source>
</evidence>
<proteinExistence type="predicted"/>
<feature type="compositionally biased region" description="Low complexity" evidence="1">
    <location>
        <begin position="144"/>
        <end position="155"/>
    </location>
</feature>
<dbReference type="Proteomes" id="UP000887575">
    <property type="component" value="Unassembled WGS sequence"/>
</dbReference>
<organism evidence="3 4">
    <name type="scientific">Mesorhabditis belari</name>
    <dbReference type="NCBI Taxonomy" id="2138241"/>
    <lineage>
        <taxon>Eukaryota</taxon>
        <taxon>Metazoa</taxon>
        <taxon>Ecdysozoa</taxon>
        <taxon>Nematoda</taxon>
        <taxon>Chromadorea</taxon>
        <taxon>Rhabditida</taxon>
        <taxon>Rhabditina</taxon>
        <taxon>Rhabditomorpha</taxon>
        <taxon>Rhabditoidea</taxon>
        <taxon>Rhabditidae</taxon>
        <taxon>Mesorhabditinae</taxon>
        <taxon>Mesorhabditis</taxon>
    </lineage>
</organism>
<feature type="region of interest" description="Disordered" evidence="1">
    <location>
        <begin position="136"/>
        <end position="178"/>
    </location>
</feature>
<evidence type="ECO:0000313" key="4">
    <source>
        <dbReference type="WBParaSite" id="MBELARI_LOCUS17335"/>
    </source>
</evidence>
<keyword evidence="3" id="KW-1185">Reference proteome</keyword>
<sequence length="240" mass="26504">MDNNTNFGQNKKMGAEGISPEQMQNLFKKLSSDELKDVQETFQKCSTEILLTRGLPVTSVILGSLYLARTRLPPQYHFGPKGWPFYALLGVGCMTATSVLSMGSCKDRIMPKIEALWKKYELDAQPRNTYEQLRMRNRQGASYPQQHLPQEQQQHSYDYGHASTAKPFSEPSPITSGAGMAALATQPQMPVDKLRHGPLTDEVSYMSGTPMAGARGASSNPSPAAHRPTKTNQYGDEGFS</sequence>
<dbReference type="WBParaSite" id="MBELARI_LOCUS17335">
    <property type="protein sequence ID" value="MBELARI_LOCUS17335"/>
    <property type="gene ID" value="MBELARI_LOCUS17335"/>
</dbReference>
<keyword evidence="2" id="KW-0812">Transmembrane</keyword>
<evidence type="ECO:0000313" key="3">
    <source>
        <dbReference type="Proteomes" id="UP000887575"/>
    </source>
</evidence>
<keyword evidence="2" id="KW-0472">Membrane</keyword>
<evidence type="ECO:0000256" key="2">
    <source>
        <dbReference type="SAM" id="Phobius"/>
    </source>
</evidence>
<name>A0AAF3ET54_9BILA</name>
<dbReference type="AlphaFoldDB" id="A0AAF3ET54"/>
<feature type="transmembrane region" description="Helical" evidence="2">
    <location>
        <begin position="50"/>
        <end position="68"/>
    </location>
</feature>
<accession>A0AAF3ET54</accession>
<protein>
    <submittedName>
        <fullName evidence="4">Uncharacterized protein</fullName>
    </submittedName>
</protein>
<feature type="transmembrane region" description="Helical" evidence="2">
    <location>
        <begin position="83"/>
        <end position="103"/>
    </location>
</feature>
<feature type="region of interest" description="Disordered" evidence="1">
    <location>
        <begin position="192"/>
        <end position="240"/>
    </location>
</feature>
<keyword evidence="2" id="KW-1133">Transmembrane helix</keyword>
<reference evidence="4" key="1">
    <citation type="submission" date="2024-02" db="UniProtKB">
        <authorList>
            <consortium name="WormBaseParasite"/>
        </authorList>
    </citation>
    <scope>IDENTIFICATION</scope>
</reference>